<sequence>MTTRVETILVKADFGAAVIAGLHGSTDVAWARKVWAELRETVGYKRSAADLLTSGASQQKLSKNSLPSFGLMLTPERGLMAASLRDVRDAFGLTGAFNLCPMASKGCAAACLSRSGQSGMPAQQRAQAVRTAFLLSHPVLAGLLIGAEIRKALRRHGRINLRLNTTSPTRSPATAESTGTADALPSEVQGLHMEVQVRERELRAVRRTGSLRQPKAPHQDQGAVMACVEHDWSLTEEGYVRTWSTEVDPETKTIRAYWGGSEDFSDDGDGEYLQCISCGAKQDVPEGWEIDYR</sequence>
<reference evidence="3 4" key="1">
    <citation type="submission" date="2019-10" db="EMBL/GenBank/DDBJ databases">
        <authorList>
            <person name="Curtis N."/>
            <person name="Garlena R.A."/>
            <person name="Russell D.A."/>
            <person name="Pope W.H."/>
            <person name="Jacobs-Sera D."/>
            <person name="Hatfull G.F."/>
        </authorList>
    </citation>
    <scope>NUCLEOTIDE SEQUENCE [LARGE SCALE GENOMIC DNA]</scope>
</reference>
<evidence type="ECO:0000259" key="2">
    <source>
        <dbReference type="Pfam" id="PF17338"/>
    </source>
</evidence>
<dbReference type="Pfam" id="PF24230">
    <property type="entry name" value="Phage_zn_bind_6"/>
    <property type="match status" value="1"/>
</dbReference>
<dbReference type="InterPro" id="IPR057390">
    <property type="entry name" value="Zn-bd_phage_6"/>
</dbReference>
<feature type="compositionally biased region" description="Polar residues" evidence="1">
    <location>
        <begin position="163"/>
        <end position="180"/>
    </location>
</feature>
<dbReference type="InterPro" id="IPR020290">
    <property type="entry name" value="Gp88"/>
</dbReference>
<feature type="domain" description="Gene product 88" evidence="2">
    <location>
        <begin position="63"/>
        <end position="173"/>
    </location>
</feature>
<gene>
    <name evidence="3" type="primary">83</name>
    <name evidence="3" type="ORF">SEA_BUGSY_83</name>
</gene>
<organism evidence="3 4">
    <name type="scientific">Mycobacterium phage Bugsy</name>
    <dbReference type="NCBI Taxonomy" id="2656567"/>
    <lineage>
        <taxon>Viruses</taxon>
        <taxon>Duplodnaviria</taxon>
        <taxon>Heunggongvirae</taxon>
        <taxon>Uroviricota</taxon>
        <taxon>Caudoviricetes</taxon>
        <taxon>Turbidovirus</taxon>
        <taxon>Turbidovirus bugsy</taxon>
    </lineage>
</organism>
<keyword evidence="4" id="KW-1185">Reference proteome</keyword>
<protein>
    <recommendedName>
        <fullName evidence="2">Gene product 88 domain-containing protein</fullName>
    </recommendedName>
</protein>
<name>A0A649VEH9_9CAUD</name>
<accession>A0A649VEH9</accession>
<evidence type="ECO:0000313" key="3">
    <source>
        <dbReference type="EMBL" id="QGJ90604.1"/>
    </source>
</evidence>
<evidence type="ECO:0000313" key="4">
    <source>
        <dbReference type="Proteomes" id="UP000424440"/>
    </source>
</evidence>
<proteinExistence type="predicted"/>
<evidence type="ECO:0000256" key="1">
    <source>
        <dbReference type="SAM" id="MobiDB-lite"/>
    </source>
</evidence>
<dbReference type="Pfam" id="PF17338">
    <property type="entry name" value="GP88"/>
    <property type="match status" value="1"/>
</dbReference>
<dbReference type="KEGG" id="vg:64947422"/>
<dbReference type="RefSeq" id="YP_010063614.1">
    <property type="nucleotide sequence ID" value="NC_054807.1"/>
</dbReference>
<dbReference type="GeneID" id="64947422"/>
<feature type="region of interest" description="Disordered" evidence="1">
    <location>
        <begin position="163"/>
        <end position="184"/>
    </location>
</feature>
<dbReference type="Proteomes" id="UP000424440">
    <property type="component" value="Segment"/>
</dbReference>
<dbReference type="EMBL" id="MN585998">
    <property type="protein sequence ID" value="QGJ90604.1"/>
    <property type="molecule type" value="Genomic_DNA"/>
</dbReference>